<sequence>MSLLRQLIALHALLLHTSDAVALRTRRAVAGIATASFCLPTACRALGVAQGLLDPCPETASCVSSQDDAARGGRAFAEPWSYDDADWTAAARKLARALDLDADVSDVFASDRYVRCVARSGGAVDDLEFYFTENDATVQFRAARRGGAQDLGANAQRLERLRRRCGFDKIVVLRNRRRTLGFIESPLDSFGPSFFDQGDAALLDPDALRTRDVDPLAPPSFPAPSRETRAWLREKRAEATRSRYVVACDVPFLGATLGIAFHDDGSVKGVAPGGEAEAKGVKPGDRVEAVAGEPCGSPRAVADAVKAHAERPIVLSLSRTVRDTDWVHVFVEFEGPRLGLAFSRDGAVASVMPGGEAEAKGVARGDRVTCVADEPCGGSDARIIAAASSRAERPLVVALTRPNGAFVHVGVRIEGAVLGLAFGPDGAVRGVMPGGEAERKGIRVGDVVTCVGATPANSDATALAAVQAHAHRPIAITLRRPAPHAPEENVTLVTISEEQLGVAFKPDGSVAAVRPGGEAARGGVAAGDRIVGVGDVLVRGLPLDAIRAHAARPITLAIAKASGDPPTPVRRGSLKDFDLPPAAPAPAPEEEVAVEPAPAPEAPAPPPPPAEEPRSPMDKMAAGAAARRRSSPSPRRAAEPEPPEPPPPPPAFDLPPALNAIDDSDDERGAPAPAPLPPPRAGAAEADFDHPRNDFDRARDRARDTAKRAYAATRERSKRAYGAARATAGAARSALDACANPDATDVVERDASFEDAEPGTYNIEVIFLDDEDDVKRAEALAAAEARRLAGLLGGSGDGDLRDAPRRSWGAQTAGGSSPRDVGARPPPDPRTVYGVVIGEAGPMGMALIMRTISGHNVVVVRSVAPGGRADRAGVLVNSRLYSVNDVRISSDAGDDPYAVLGIHKQASSVEVRKSYKRESLQKHPDRPGGAVDDFIQLHSAYDILMDDRARRDYDNNAANDDFDKATALIKASGRPLRMTFFKPTGELGREAD</sequence>
<dbReference type="PANTHER" id="PTHR34801:SF6">
    <property type="entry name" value="SLL1620 PROTEIN"/>
    <property type="match status" value="1"/>
</dbReference>
<feature type="region of interest" description="Disordered" evidence="1">
    <location>
        <begin position="560"/>
        <end position="734"/>
    </location>
</feature>
<feature type="domain" description="J" evidence="3">
    <location>
        <begin position="895"/>
        <end position="957"/>
    </location>
</feature>
<feature type="domain" description="PDZ" evidence="4">
    <location>
        <begin position="489"/>
        <end position="544"/>
    </location>
</feature>
<evidence type="ECO:0000313" key="5">
    <source>
        <dbReference type="EMBL" id="KAK7241088.1"/>
    </source>
</evidence>
<dbReference type="Gene3D" id="2.30.42.10">
    <property type="match status" value="3"/>
</dbReference>
<feature type="domain" description="PDZ" evidence="4">
    <location>
        <begin position="396"/>
        <end position="480"/>
    </location>
</feature>
<feature type="signal peptide" evidence="2">
    <location>
        <begin position="1"/>
        <end position="22"/>
    </location>
</feature>
<comment type="caution">
    <text evidence="5">The sequence shown here is derived from an EMBL/GenBank/DDBJ whole genome shotgun (WGS) entry which is preliminary data.</text>
</comment>
<dbReference type="InterPro" id="IPR036869">
    <property type="entry name" value="J_dom_sf"/>
</dbReference>
<feature type="region of interest" description="Disordered" evidence="1">
    <location>
        <begin position="793"/>
        <end position="828"/>
    </location>
</feature>
<gene>
    <name evidence="5" type="ORF">SO694_00053128</name>
</gene>
<dbReference type="SUPFAM" id="SSF46565">
    <property type="entry name" value="Chaperone J-domain"/>
    <property type="match status" value="1"/>
</dbReference>
<dbReference type="PRINTS" id="PR00625">
    <property type="entry name" value="JDOMAIN"/>
</dbReference>
<evidence type="ECO:0008006" key="7">
    <source>
        <dbReference type="Google" id="ProtNLM"/>
    </source>
</evidence>
<dbReference type="Pfam" id="PF00226">
    <property type="entry name" value="DnaJ"/>
    <property type="match status" value="1"/>
</dbReference>
<reference evidence="5 6" key="1">
    <citation type="submission" date="2024-03" db="EMBL/GenBank/DDBJ databases">
        <title>Aureococcus anophagefferens CCMP1851 and Kratosvirus quantuckense: Draft genome of a second virus-susceptible host strain in the model system.</title>
        <authorList>
            <person name="Chase E."/>
            <person name="Truchon A.R."/>
            <person name="Schepens W."/>
            <person name="Wilhelm S.W."/>
        </authorList>
    </citation>
    <scope>NUCLEOTIDE SEQUENCE [LARGE SCALE GENOMIC DNA]</scope>
    <source>
        <strain evidence="5 6">CCMP1851</strain>
    </source>
</reference>
<feature type="compositionally biased region" description="Pro residues" evidence="1">
    <location>
        <begin position="643"/>
        <end position="653"/>
    </location>
</feature>
<name>A0ABR1FXV4_AURAN</name>
<evidence type="ECO:0000259" key="3">
    <source>
        <dbReference type="PROSITE" id="PS50076"/>
    </source>
</evidence>
<dbReference type="Gene3D" id="1.10.287.110">
    <property type="entry name" value="DnaJ domain"/>
    <property type="match status" value="1"/>
</dbReference>
<dbReference type="InterPro" id="IPR001623">
    <property type="entry name" value="DnaJ_domain"/>
</dbReference>
<feature type="compositionally biased region" description="Low complexity" evidence="1">
    <location>
        <begin position="720"/>
        <end position="734"/>
    </location>
</feature>
<dbReference type="Proteomes" id="UP001363151">
    <property type="component" value="Unassembled WGS sequence"/>
</dbReference>
<feature type="compositionally biased region" description="Low complexity" evidence="1">
    <location>
        <begin position="621"/>
        <end position="635"/>
    </location>
</feature>
<evidence type="ECO:0000313" key="6">
    <source>
        <dbReference type="Proteomes" id="UP001363151"/>
    </source>
</evidence>
<dbReference type="Pfam" id="PF17820">
    <property type="entry name" value="PDZ_6"/>
    <property type="match status" value="2"/>
</dbReference>
<proteinExistence type="predicted"/>
<dbReference type="SMART" id="SM00228">
    <property type="entry name" value="PDZ"/>
    <property type="match status" value="5"/>
</dbReference>
<feature type="compositionally biased region" description="Basic and acidic residues" evidence="1">
    <location>
        <begin position="687"/>
        <end position="707"/>
    </location>
</feature>
<dbReference type="InterPro" id="IPR010865">
    <property type="entry name" value="DUF1499"/>
</dbReference>
<dbReference type="InterPro" id="IPR001478">
    <property type="entry name" value="PDZ"/>
</dbReference>
<dbReference type="EMBL" id="JBBJCI010000206">
    <property type="protein sequence ID" value="KAK7241088.1"/>
    <property type="molecule type" value="Genomic_DNA"/>
</dbReference>
<feature type="compositionally biased region" description="Pro residues" evidence="1">
    <location>
        <begin position="597"/>
        <end position="610"/>
    </location>
</feature>
<dbReference type="InterPro" id="IPR036034">
    <property type="entry name" value="PDZ_sf"/>
</dbReference>
<evidence type="ECO:0000259" key="4">
    <source>
        <dbReference type="PROSITE" id="PS50106"/>
    </source>
</evidence>
<feature type="chain" id="PRO_5047285394" description="J domain-containing protein" evidence="2">
    <location>
        <begin position="23"/>
        <end position="992"/>
    </location>
</feature>
<evidence type="ECO:0000256" key="2">
    <source>
        <dbReference type="SAM" id="SignalP"/>
    </source>
</evidence>
<keyword evidence="2" id="KW-0732">Signal</keyword>
<evidence type="ECO:0000256" key="1">
    <source>
        <dbReference type="SAM" id="MobiDB-lite"/>
    </source>
</evidence>
<accession>A0ABR1FXV4</accession>
<dbReference type="PROSITE" id="PS50076">
    <property type="entry name" value="DNAJ_2"/>
    <property type="match status" value="1"/>
</dbReference>
<dbReference type="SMART" id="SM00271">
    <property type="entry name" value="DnaJ"/>
    <property type="match status" value="1"/>
</dbReference>
<protein>
    <recommendedName>
        <fullName evidence="7">J domain-containing protein</fullName>
    </recommendedName>
</protein>
<organism evidence="5 6">
    <name type="scientific">Aureococcus anophagefferens</name>
    <name type="common">Harmful bloom alga</name>
    <dbReference type="NCBI Taxonomy" id="44056"/>
    <lineage>
        <taxon>Eukaryota</taxon>
        <taxon>Sar</taxon>
        <taxon>Stramenopiles</taxon>
        <taxon>Ochrophyta</taxon>
        <taxon>Pelagophyceae</taxon>
        <taxon>Pelagomonadales</taxon>
        <taxon>Pelagomonadaceae</taxon>
        <taxon>Aureococcus</taxon>
    </lineage>
</organism>
<dbReference type="InterPro" id="IPR041489">
    <property type="entry name" value="PDZ_6"/>
</dbReference>
<keyword evidence="6" id="KW-1185">Reference proteome</keyword>
<dbReference type="InterPro" id="IPR018253">
    <property type="entry name" value="DnaJ_domain_CS"/>
</dbReference>
<dbReference type="Pfam" id="PF07386">
    <property type="entry name" value="DUF1499"/>
    <property type="match status" value="1"/>
</dbReference>
<dbReference type="CDD" id="cd06257">
    <property type="entry name" value="DnaJ"/>
    <property type="match status" value="1"/>
</dbReference>
<dbReference type="PROSITE" id="PS50106">
    <property type="entry name" value="PDZ"/>
    <property type="match status" value="2"/>
</dbReference>
<dbReference type="PANTHER" id="PTHR34801">
    <property type="entry name" value="EXPRESSED PROTEIN"/>
    <property type="match status" value="1"/>
</dbReference>
<dbReference type="SUPFAM" id="SSF50156">
    <property type="entry name" value="PDZ domain-like"/>
    <property type="match status" value="5"/>
</dbReference>
<dbReference type="PROSITE" id="PS00636">
    <property type="entry name" value="DNAJ_1"/>
    <property type="match status" value="1"/>
</dbReference>